<dbReference type="InterPro" id="IPR029751">
    <property type="entry name" value="Ribosomal_L25_dom"/>
</dbReference>
<dbReference type="InterPro" id="IPR020056">
    <property type="entry name" value="Rbsml_bL25/Gln-tRNA_synth_N"/>
</dbReference>
<evidence type="ECO:0000313" key="10">
    <source>
        <dbReference type="Proteomes" id="UP001204015"/>
    </source>
</evidence>
<comment type="similarity">
    <text evidence="5">Belongs to the bacterial ribosomal protein bL25 family. CTC subfamily.</text>
</comment>
<dbReference type="PANTHER" id="PTHR33284">
    <property type="entry name" value="RIBOSOMAL PROTEIN L25/GLN-TRNA SYNTHETASE, ANTI-CODON-BINDING DOMAIN-CONTAINING PROTEIN"/>
    <property type="match status" value="1"/>
</dbReference>
<dbReference type="NCBIfam" id="TIGR00731">
    <property type="entry name" value="bL25_bact_ctc"/>
    <property type="match status" value="1"/>
</dbReference>
<keyword evidence="4 5" id="KW-0687">Ribonucleoprotein</keyword>
<keyword evidence="2 5" id="KW-0694">RNA-binding</keyword>
<keyword evidence="10" id="KW-1185">Reference proteome</keyword>
<reference evidence="9 10" key="1">
    <citation type="submission" date="2022-06" db="EMBL/GenBank/DDBJ databases">
        <title>A taxonomic note on the genus Prevotella: Description of four novel genera and emended description of the genera Hallella and Xylanibacter.</title>
        <authorList>
            <person name="Hitch T.C.A."/>
        </authorList>
    </citation>
    <scope>NUCLEOTIDE SEQUENCE [LARGE SCALE GENOMIC DNA]</scope>
    <source>
        <strain evidence="9 10">DSM 100619</strain>
    </source>
</reference>
<evidence type="ECO:0000256" key="5">
    <source>
        <dbReference type="HAMAP-Rule" id="MF_01334"/>
    </source>
</evidence>
<evidence type="ECO:0000256" key="3">
    <source>
        <dbReference type="ARBA" id="ARBA00022980"/>
    </source>
</evidence>
<dbReference type="SUPFAM" id="SSF50715">
    <property type="entry name" value="Ribosomal protein L25-like"/>
    <property type="match status" value="1"/>
</dbReference>
<proteinExistence type="inferred from homology"/>
<evidence type="ECO:0000256" key="6">
    <source>
        <dbReference type="SAM" id="MobiDB-lite"/>
    </source>
</evidence>
<evidence type="ECO:0000259" key="8">
    <source>
        <dbReference type="Pfam" id="PF14693"/>
    </source>
</evidence>
<dbReference type="Proteomes" id="UP001204015">
    <property type="component" value="Unassembled WGS sequence"/>
</dbReference>
<gene>
    <name evidence="5" type="primary">rplY</name>
    <name evidence="5" type="synonym">ctc</name>
    <name evidence="9" type="ORF">NG821_00965</name>
</gene>
<feature type="region of interest" description="Disordered" evidence="6">
    <location>
        <begin position="209"/>
        <end position="233"/>
    </location>
</feature>
<dbReference type="InterPro" id="IPR011035">
    <property type="entry name" value="Ribosomal_bL25/Gln-tRNA_synth"/>
</dbReference>
<accession>A0ABT1BTM9</accession>
<organism evidence="9 10">
    <name type="scientific">Segatella cerevisiae</name>
    <dbReference type="NCBI Taxonomy" id="2053716"/>
    <lineage>
        <taxon>Bacteria</taxon>
        <taxon>Pseudomonadati</taxon>
        <taxon>Bacteroidota</taxon>
        <taxon>Bacteroidia</taxon>
        <taxon>Bacteroidales</taxon>
        <taxon>Prevotellaceae</taxon>
        <taxon>Segatella</taxon>
    </lineage>
</organism>
<dbReference type="InterPro" id="IPR001021">
    <property type="entry name" value="Ribosomal_bL25_long"/>
</dbReference>
<evidence type="ECO:0000256" key="2">
    <source>
        <dbReference type="ARBA" id="ARBA00022884"/>
    </source>
</evidence>
<dbReference type="InterPro" id="IPR020057">
    <property type="entry name" value="Ribosomal_bL25_b-dom"/>
</dbReference>
<keyword evidence="1 5" id="KW-0699">rRNA-binding</keyword>
<comment type="caution">
    <text evidence="9">The sequence shown here is derived from an EMBL/GenBank/DDBJ whole genome shotgun (WGS) entry which is preliminary data.</text>
</comment>
<feature type="domain" description="Large ribosomal subunit protein bL25 L25" evidence="7">
    <location>
        <begin position="6"/>
        <end position="96"/>
    </location>
</feature>
<evidence type="ECO:0000256" key="1">
    <source>
        <dbReference type="ARBA" id="ARBA00022730"/>
    </source>
</evidence>
<dbReference type="RefSeq" id="WP_252759791.1">
    <property type="nucleotide sequence ID" value="NZ_JAMXLY010000002.1"/>
</dbReference>
<name>A0ABT1BTM9_9BACT</name>
<evidence type="ECO:0000259" key="7">
    <source>
        <dbReference type="Pfam" id="PF01386"/>
    </source>
</evidence>
<dbReference type="HAMAP" id="MF_01334">
    <property type="entry name" value="Ribosomal_bL25_CTC"/>
    <property type="match status" value="1"/>
</dbReference>
<evidence type="ECO:0000256" key="4">
    <source>
        <dbReference type="ARBA" id="ARBA00023274"/>
    </source>
</evidence>
<dbReference type="Pfam" id="PF14693">
    <property type="entry name" value="Ribosomal_TL5_C"/>
    <property type="match status" value="1"/>
</dbReference>
<dbReference type="Gene3D" id="2.170.120.20">
    <property type="entry name" value="Ribosomal protein L25, beta domain"/>
    <property type="match status" value="1"/>
</dbReference>
<dbReference type="InterPro" id="IPR020930">
    <property type="entry name" value="Ribosomal_uL5_bac-type"/>
</dbReference>
<dbReference type="GO" id="GO:0005840">
    <property type="term" value="C:ribosome"/>
    <property type="evidence" value="ECO:0007669"/>
    <property type="project" value="UniProtKB-KW"/>
</dbReference>
<evidence type="ECO:0000313" key="9">
    <source>
        <dbReference type="EMBL" id="MCO6024427.1"/>
    </source>
</evidence>
<dbReference type="InterPro" id="IPR037121">
    <property type="entry name" value="Ribosomal_bL25_C"/>
</dbReference>
<dbReference type="EMBL" id="JAMXLY010000002">
    <property type="protein sequence ID" value="MCO6024427.1"/>
    <property type="molecule type" value="Genomic_DNA"/>
</dbReference>
<feature type="compositionally biased region" description="Low complexity" evidence="6">
    <location>
        <begin position="209"/>
        <end position="220"/>
    </location>
</feature>
<comment type="function">
    <text evidence="5">This is one of the proteins that binds to the 5S RNA in the ribosome where it forms part of the central protuberance.</text>
</comment>
<protein>
    <recommendedName>
        <fullName evidence="5">Large ribosomal subunit protein bL25</fullName>
    </recommendedName>
    <alternativeName>
        <fullName evidence="5">General stress protein CTC</fullName>
    </alternativeName>
</protein>
<dbReference type="Gene3D" id="2.40.240.10">
    <property type="entry name" value="Ribosomal Protein L25, Chain P"/>
    <property type="match status" value="1"/>
</dbReference>
<sequence length="233" mass="25105">MKEINISGQKRTDLGKKASKELRKQGMVPCNIYGEAKKDGKAIAMAFASPMSELRKIVYTPHIYVVNINIDGEKHTAILKELQFHPVTDTLLHVDFLEVNDQKPITIGIPIELKGLAPGVRDGGRMNLSIRKIDVTAPYQNIPERLIVDVTKLELGKSIKVGQLHYDNIELATGKNVVVCSVKMTRQTTTDTAEAAAGTEAAATDATATAAAGTEAAADATKTDAKAKEPAKK</sequence>
<comment type="subunit">
    <text evidence="5">Part of the 50S ribosomal subunit; part of the 5S rRNA/L5/L18/L25 subcomplex. Contacts the 5S rRNA. Binds to the 5S rRNA independently of L5 and L18.</text>
</comment>
<dbReference type="CDD" id="cd00495">
    <property type="entry name" value="Ribosomal_L25_TL5_CTC"/>
    <property type="match status" value="1"/>
</dbReference>
<feature type="domain" description="Large ribosomal subunit protein bL25 beta" evidence="8">
    <location>
        <begin position="105"/>
        <end position="185"/>
    </location>
</feature>
<dbReference type="PANTHER" id="PTHR33284:SF1">
    <property type="entry name" value="RIBOSOMAL PROTEIN L25_GLN-TRNA SYNTHETASE, ANTI-CODON-BINDING DOMAIN-CONTAINING PROTEIN"/>
    <property type="match status" value="1"/>
</dbReference>
<feature type="compositionally biased region" description="Basic and acidic residues" evidence="6">
    <location>
        <begin position="221"/>
        <end position="233"/>
    </location>
</feature>
<dbReference type="NCBIfam" id="NF004132">
    <property type="entry name" value="PRK05618.2-2"/>
    <property type="match status" value="1"/>
</dbReference>
<keyword evidence="3 5" id="KW-0689">Ribosomal protein</keyword>
<dbReference type="Pfam" id="PF01386">
    <property type="entry name" value="Ribosomal_L25p"/>
    <property type="match status" value="1"/>
</dbReference>